<dbReference type="GO" id="GO:0016787">
    <property type="term" value="F:hydrolase activity"/>
    <property type="evidence" value="ECO:0007669"/>
    <property type="project" value="UniProtKB-KW"/>
</dbReference>
<comment type="caution">
    <text evidence="2">The sequence shown here is derived from an EMBL/GenBank/DDBJ whole genome shotgun (WGS) entry which is preliminary data.</text>
</comment>
<evidence type="ECO:0000313" key="2">
    <source>
        <dbReference type="EMBL" id="MBF4161566.1"/>
    </source>
</evidence>
<dbReference type="RefSeq" id="WP_194502761.1">
    <property type="nucleotide sequence ID" value="NZ_JADIVZ010000002.1"/>
</dbReference>
<dbReference type="Gene3D" id="3.40.50.1820">
    <property type="entry name" value="alpha/beta hydrolase"/>
    <property type="match status" value="1"/>
</dbReference>
<dbReference type="PANTHER" id="PTHR43433">
    <property type="entry name" value="HYDROLASE, ALPHA/BETA FOLD FAMILY PROTEIN"/>
    <property type="match status" value="1"/>
</dbReference>
<name>A0A930V0E2_9ACTN</name>
<accession>A0A930V0E2</accession>
<dbReference type="PRINTS" id="PR00111">
    <property type="entry name" value="ABHYDROLASE"/>
</dbReference>
<dbReference type="InterPro" id="IPR050471">
    <property type="entry name" value="AB_hydrolase"/>
</dbReference>
<protein>
    <submittedName>
        <fullName evidence="2">Alpha/beta fold hydrolase</fullName>
    </submittedName>
</protein>
<evidence type="ECO:0000313" key="3">
    <source>
        <dbReference type="Proteomes" id="UP000656804"/>
    </source>
</evidence>
<dbReference type="InterPro" id="IPR000073">
    <property type="entry name" value="AB_hydrolase_1"/>
</dbReference>
<dbReference type="Proteomes" id="UP000656804">
    <property type="component" value="Unassembled WGS sequence"/>
</dbReference>
<dbReference type="EMBL" id="JADIVZ010000002">
    <property type="protein sequence ID" value="MBF4161566.1"/>
    <property type="molecule type" value="Genomic_DNA"/>
</dbReference>
<feature type="domain" description="AB hydrolase-1" evidence="1">
    <location>
        <begin position="30"/>
        <end position="256"/>
    </location>
</feature>
<reference evidence="2" key="1">
    <citation type="submission" date="2020-11" db="EMBL/GenBank/DDBJ databases">
        <title>Nocardioides sp. CBS4Y-1, whole genome shotgun sequence.</title>
        <authorList>
            <person name="Tuo L."/>
        </authorList>
    </citation>
    <scope>NUCLEOTIDE SEQUENCE</scope>
    <source>
        <strain evidence="2">CBS4Y-1</strain>
    </source>
</reference>
<keyword evidence="2" id="KW-0378">Hydrolase</keyword>
<dbReference type="SUPFAM" id="SSF53474">
    <property type="entry name" value="alpha/beta-Hydrolases"/>
    <property type="match status" value="1"/>
</dbReference>
<dbReference type="PANTHER" id="PTHR43433:SF1">
    <property type="entry name" value="BLL5160 PROTEIN"/>
    <property type="match status" value="1"/>
</dbReference>
<sequence length="268" mass="28560">MRRNTTRELLGGVNTWVTGELDASTVPVTLLHPVGLNGRSLDPLVELLSDACVLRPDFPGHGDSPFPHRRLHLEDLVATMQAMWDAAGVRRSVVVGVSLGGMVAQGLTMREPERVAGLGLICTTSQFAPEARDALVERAALAERDMSTLIDLTLERWFSPAALAAETSVVAEARACLSAVRPAEHAAYWRAMKELDFLPPATSGWTPPPTVVVGGRADVSMPPAVQQLLAARIPGAHLVMVEGPHLVALESPHLVAPHLRDLLAGTAA</sequence>
<proteinExistence type="predicted"/>
<evidence type="ECO:0000259" key="1">
    <source>
        <dbReference type="Pfam" id="PF12697"/>
    </source>
</evidence>
<dbReference type="Pfam" id="PF12697">
    <property type="entry name" value="Abhydrolase_6"/>
    <property type="match status" value="1"/>
</dbReference>
<dbReference type="AlphaFoldDB" id="A0A930V0E2"/>
<gene>
    <name evidence="2" type="ORF">ISG29_07665</name>
</gene>
<keyword evidence="3" id="KW-1185">Reference proteome</keyword>
<dbReference type="InterPro" id="IPR029058">
    <property type="entry name" value="AB_hydrolase_fold"/>
</dbReference>
<organism evidence="2 3">
    <name type="scientific">Nocardioides acrostichi</name>
    <dbReference type="NCBI Taxonomy" id="2784339"/>
    <lineage>
        <taxon>Bacteria</taxon>
        <taxon>Bacillati</taxon>
        <taxon>Actinomycetota</taxon>
        <taxon>Actinomycetes</taxon>
        <taxon>Propionibacteriales</taxon>
        <taxon>Nocardioidaceae</taxon>
        <taxon>Nocardioides</taxon>
    </lineage>
</organism>